<dbReference type="InterPro" id="IPR036390">
    <property type="entry name" value="WH_DNA-bd_sf"/>
</dbReference>
<dbReference type="GO" id="GO:0003700">
    <property type="term" value="F:DNA-binding transcription factor activity"/>
    <property type="evidence" value="ECO:0007669"/>
    <property type="project" value="InterPro"/>
</dbReference>
<dbReference type="InterPro" id="IPR000847">
    <property type="entry name" value="LysR_HTH_N"/>
</dbReference>
<dbReference type="GO" id="GO:0003677">
    <property type="term" value="F:DNA binding"/>
    <property type="evidence" value="ECO:0007669"/>
    <property type="project" value="UniProtKB-KW"/>
</dbReference>
<dbReference type="InterPro" id="IPR005119">
    <property type="entry name" value="LysR_subst-bd"/>
</dbReference>
<evidence type="ECO:0000256" key="3">
    <source>
        <dbReference type="ARBA" id="ARBA00023125"/>
    </source>
</evidence>
<dbReference type="AlphaFoldDB" id="A0A2U9S7X9"/>
<gene>
    <name evidence="6" type="ORF">DM194_00180</name>
</gene>
<dbReference type="Pfam" id="PF00126">
    <property type="entry name" value="HTH_1"/>
    <property type="match status" value="1"/>
</dbReference>
<dbReference type="Gene3D" id="1.10.10.10">
    <property type="entry name" value="Winged helix-like DNA-binding domain superfamily/Winged helix DNA-binding domain"/>
    <property type="match status" value="1"/>
</dbReference>
<dbReference type="SUPFAM" id="SSF46785">
    <property type="entry name" value="Winged helix' DNA-binding domain"/>
    <property type="match status" value="1"/>
</dbReference>
<dbReference type="PANTHER" id="PTHR30579">
    <property type="entry name" value="TRANSCRIPTIONAL REGULATOR"/>
    <property type="match status" value="1"/>
</dbReference>
<dbReference type="Proteomes" id="UP000249605">
    <property type="component" value="Chromosome"/>
</dbReference>
<reference evidence="6 7" key="1">
    <citation type="journal article" date="2019" name="Int. J. Syst. Evol. Microbiol.">
        <title>Azospirillum ramasamyi sp. nov., a novel diazotrophic bacterium isolated from fermented bovine products.</title>
        <authorList>
            <person name="Anandham R."/>
            <person name="Heo J."/>
            <person name="Krishnamoorthy R."/>
            <person name="SenthilKumar M."/>
            <person name="Gopal N.O."/>
            <person name="Kim S.J."/>
            <person name="Kwon S.W."/>
        </authorList>
    </citation>
    <scope>NUCLEOTIDE SEQUENCE [LARGE SCALE GENOMIC DNA]</scope>
    <source>
        <strain evidence="6 7">M2T2B2</strain>
    </source>
</reference>
<keyword evidence="4" id="KW-0804">Transcription</keyword>
<keyword evidence="2" id="KW-0805">Transcription regulation</keyword>
<evidence type="ECO:0000256" key="2">
    <source>
        <dbReference type="ARBA" id="ARBA00023015"/>
    </source>
</evidence>
<dbReference type="InterPro" id="IPR050176">
    <property type="entry name" value="LTTR"/>
</dbReference>
<sequence length="316" mass="34139">MPANLDTDLLRAFVAVADSASFTRAGERLGRTQAAVSQQVRRLEDTVGKRVFERDTHGVRMTRDGEVLLAYARRMLTLNDEVMALMHRSPTVASVRIGTPDDYATMLLPEVLARFNAAYPEVMVEVICDNSPDLVAEIDKGRYDLALVTRKAGEAGGELVRREPVSWVAPPQEPVSPSGAPGHRPVESLDPLPLALFPKGCVVRDLAVAALDRMGRDWRIAFTSKSVVAVHGAVMGGLGVTAMEFCTVPPGLRRIGAAEGFPELPDIDIALHRARGTAPKPVRLLADAIHDLVGRQLLGRQMSSQRAPVNATEATS</sequence>
<dbReference type="FunFam" id="1.10.10.10:FF:000001">
    <property type="entry name" value="LysR family transcriptional regulator"/>
    <property type="match status" value="1"/>
</dbReference>
<evidence type="ECO:0000256" key="4">
    <source>
        <dbReference type="ARBA" id="ARBA00023163"/>
    </source>
</evidence>
<organism evidence="6 7">
    <name type="scientific">Azospirillum ramasamyi</name>
    <dbReference type="NCBI Taxonomy" id="682998"/>
    <lineage>
        <taxon>Bacteria</taxon>
        <taxon>Pseudomonadati</taxon>
        <taxon>Pseudomonadota</taxon>
        <taxon>Alphaproteobacteria</taxon>
        <taxon>Rhodospirillales</taxon>
        <taxon>Azospirillaceae</taxon>
        <taxon>Azospirillum</taxon>
    </lineage>
</organism>
<accession>A0A2U9S7X9</accession>
<dbReference type="Pfam" id="PF03466">
    <property type="entry name" value="LysR_substrate"/>
    <property type="match status" value="1"/>
</dbReference>
<evidence type="ECO:0000256" key="1">
    <source>
        <dbReference type="ARBA" id="ARBA00009437"/>
    </source>
</evidence>
<comment type="similarity">
    <text evidence="1">Belongs to the LysR transcriptional regulatory family.</text>
</comment>
<dbReference type="PROSITE" id="PS50931">
    <property type="entry name" value="HTH_LYSR"/>
    <property type="match status" value="1"/>
</dbReference>
<keyword evidence="3" id="KW-0238">DNA-binding</keyword>
<dbReference type="KEGG" id="azm:DM194_00180"/>
<evidence type="ECO:0000313" key="7">
    <source>
        <dbReference type="Proteomes" id="UP000249605"/>
    </source>
</evidence>
<dbReference type="RefSeq" id="WP_111067627.1">
    <property type="nucleotide sequence ID" value="NZ_CP029829.1"/>
</dbReference>
<keyword evidence="7" id="KW-1185">Reference proteome</keyword>
<proteinExistence type="inferred from homology"/>
<dbReference type="PANTHER" id="PTHR30579:SF7">
    <property type="entry name" value="HTH-TYPE TRANSCRIPTIONAL REGULATOR LRHA-RELATED"/>
    <property type="match status" value="1"/>
</dbReference>
<evidence type="ECO:0000259" key="5">
    <source>
        <dbReference type="PROSITE" id="PS50931"/>
    </source>
</evidence>
<dbReference type="PRINTS" id="PR00039">
    <property type="entry name" value="HTHLYSR"/>
</dbReference>
<dbReference type="Gene3D" id="3.40.190.10">
    <property type="entry name" value="Periplasmic binding protein-like II"/>
    <property type="match status" value="2"/>
</dbReference>
<evidence type="ECO:0000313" key="6">
    <source>
        <dbReference type="EMBL" id="AWU95031.1"/>
    </source>
</evidence>
<dbReference type="OrthoDB" id="9789529at2"/>
<dbReference type="EMBL" id="CP029829">
    <property type="protein sequence ID" value="AWU95031.1"/>
    <property type="molecule type" value="Genomic_DNA"/>
</dbReference>
<dbReference type="SUPFAM" id="SSF53850">
    <property type="entry name" value="Periplasmic binding protein-like II"/>
    <property type="match status" value="1"/>
</dbReference>
<name>A0A2U9S7X9_9PROT</name>
<feature type="domain" description="HTH lysR-type" evidence="5">
    <location>
        <begin position="5"/>
        <end position="62"/>
    </location>
</feature>
<protein>
    <submittedName>
        <fullName evidence="6">LysR family transcriptional regulator</fullName>
    </submittedName>
</protein>
<dbReference type="InterPro" id="IPR036388">
    <property type="entry name" value="WH-like_DNA-bd_sf"/>
</dbReference>